<dbReference type="KEGG" id="dosa:Os08g0307350"/>
<accession>C7J5T6</accession>
<organism evidence="1 2">
    <name type="scientific">Oryza sativa subsp. japonica</name>
    <name type="common">Rice</name>
    <dbReference type="NCBI Taxonomy" id="39947"/>
    <lineage>
        <taxon>Eukaryota</taxon>
        <taxon>Viridiplantae</taxon>
        <taxon>Streptophyta</taxon>
        <taxon>Embryophyta</taxon>
        <taxon>Tracheophyta</taxon>
        <taxon>Spermatophyta</taxon>
        <taxon>Magnoliopsida</taxon>
        <taxon>Liliopsida</taxon>
        <taxon>Poales</taxon>
        <taxon>Poaceae</taxon>
        <taxon>BOP clade</taxon>
        <taxon>Oryzoideae</taxon>
        <taxon>Oryzeae</taxon>
        <taxon>Oryzinae</taxon>
        <taxon>Oryza</taxon>
        <taxon>Oryza sativa</taxon>
    </lineage>
</organism>
<protein>
    <submittedName>
        <fullName evidence="1">Os08g0307350 protein</fullName>
    </submittedName>
</protein>
<dbReference type="AlphaFoldDB" id="C7J5T6"/>
<gene>
    <name evidence="1" type="ordered locus">Os08g0307350</name>
</gene>
<reference evidence="1 2" key="1">
    <citation type="journal article" date="2005" name="Nature">
        <title>The map-based sequence of the rice genome.</title>
        <authorList>
            <consortium name="International rice genome sequencing project (IRGSP)"/>
            <person name="Matsumoto T."/>
            <person name="Wu J."/>
            <person name="Kanamori H."/>
            <person name="Katayose Y."/>
            <person name="Fujisawa M."/>
            <person name="Namiki N."/>
            <person name="Mizuno H."/>
            <person name="Yamamoto K."/>
            <person name="Antonio B.A."/>
            <person name="Baba T."/>
            <person name="Sakata K."/>
            <person name="Nagamura Y."/>
            <person name="Aoki H."/>
            <person name="Arikawa K."/>
            <person name="Arita K."/>
            <person name="Bito T."/>
            <person name="Chiden Y."/>
            <person name="Fujitsuka N."/>
            <person name="Fukunaka R."/>
            <person name="Hamada M."/>
            <person name="Harada C."/>
            <person name="Hayashi A."/>
            <person name="Hijishita S."/>
            <person name="Honda M."/>
            <person name="Hosokawa S."/>
            <person name="Ichikawa Y."/>
            <person name="Idonuma A."/>
            <person name="Iijima M."/>
            <person name="Ikeda M."/>
            <person name="Ikeno M."/>
            <person name="Ito K."/>
            <person name="Ito S."/>
            <person name="Ito T."/>
            <person name="Ito Y."/>
            <person name="Ito Y."/>
            <person name="Iwabuchi A."/>
            <person name="Kamiya K."/>
            <person name="Karasawa W."/>
            <person name="Kurita K."/>
            <person name="Katagiri S."/>
            <person name="Kikuta A."/>
            <person name="Kobayashi H."/>
            <person name="Kobayashi N."/>
            <person name="Machita K."/>
            <person name="Maehara T."/>
            <person name="Masukawa M."/>
            <person name="Mizubayashi T."/>
            <person name="Mukai Y."/>
            <person name="Nagasaki H."/>
            <person name="Nagata Y."/>
            <person name="Naito S."/>
            <person name="Nakashima M."/>
            <person name="Nakama Y."/>
            <person name="Nakamichi Y."/>
            <person name="Nakamura M."/>
            <person name="Meguro A."/>
            <person name="Negishi M."/>
            <person name="Ohta I."/>
            <person name="Ohta T."/>
            <person name="Okamoto M."/>
            <person name="Ono N."/>
            <person name="Saji S."/>
            <person name="Sakaguchi M."/>
            <person name="Sakai K."/>
            <person name="Shibata M."/>
            <person name="Shimokawa T."/>
            <person name="Song J."/>
            <person name="Takazaki Y."/>
            <person name="Terasawa K."/>
            <person name="Tsugane M."/>
            <person name="Tsuji K."/>
            <person name="Ueda S."/>
            <person name="Waki K."/>
            <person name="Yamagata H."/>
            <person name="Yamamoto M."/>
            <person name="Yamamoto S."/>
            <person name="Yamane H."/>
            <person name="Yoshiki S."/>
            <person name="Yoshihara R."/>
            <person name="Yukawa K."/>
            <person name="Zhong H."/>
            <person name="Yano M."/>
            <person name="Yuan Q."/>
            <person name="Ouyang S."/>
            <person name="Liu J."/>
            <person name="Jones K.M."/>
            <person name="Gansberger K."/>
            <person name="Moffat K."/>
            <person name="Hill J."/>
            <person name="Bera J."/>
            <person name="Fadrosh D."/>
            <person name="Jin S."/>
            <person name="Johri S."/>
            <person name="Kim M."/>
            <person name="Overton L."/>
            <person name="Reardon M."/>
            <person name="Tsitrin T."/>
            <person name="Vuong H."/>
            <person name="Weaver B."/>
            <person name="Ciecko A."/>
            <person name="Tallon L."/>
            <person name="Jackson J."/>
            <person name="Pai G."/>
            <person name="Aken S.V."/>
            <person name="Utterback T."/>
            <person name="Reidmuller S."/>
            <person name="Feldblyum T."/>
            <person name="Hsiao J."/>
            <person name="Zismann V."/>
            <person name="Iobst S."/>
            <person name="de Vazeille A.R."/>
            <person name="Buell C.R."/>
            <person name="Ying K."/>
            <person name="Li Y."/>
            <person name="Lu T."/>
            <person name="Huang Y."/>
            <person name="Zhao Q."/>
            <person name="Feng Q."/>
            <person name="Zhang L."/>
            <person name="Zhu J."/>
            <person name="Weng Q."/>
            <person name="Mu J."/>
            <person name="Lu Y."/>
            <person name="Fan D."/>
            <person name="Liu Y."/>
            <person name="Guan J."/>
            <person name="Zhang Y."/>
            <person name="Yu S."/>
            <person name="Liu X."/>
            <person name="Zhang Y."/>
            <person name="Hong G."/>
            <person name="Han B."/>
            <person name="Choisne N."/>
            <person name="Demange N."/>
            <person name="Orjeda G."/>
            <person name="Samain S."/>
            <person name="Cattolico L."/>
            <person name="Pelletier E."/>
            <person name="Couloux A."/>
            <person name="Segurens B."/>
            <person name="Wincker P."/>
            <person name="D'Hont A."/>
            <person name="Scarpelli C."/>
            <person name="Weissenbach J."/>
            <person name="Salanoubat M."/>
            <person name="Quetier F."/>
            <person name="Yu Y."/>
            <person name="Kim H.R."/>
            <person name="Rambo T."/>
            <person name="Currie J."/>
            <person name="Collura K."/>
            <person name="Luo M."/>
            <person name="Yang T."/>
            <person name="Ammiraju J.S.S."/>
            <person name="Engler F."/>
            <person name="Soderlund C."/>
            <person name="Wing R.A."/>
            <person name="Palmer L.E."/>
            <person name="de la Bastide M."/>
            <person name="Spiegel L."/>
            <person name="Nascimento L."/>
            <person name="Zutavern T."/>
            <person name="O'Shaughnessy A."/>
            <person name="Dike S."/>
            <person name="Dedhia N."/>
            <person name="Preston R."/>
            <person name="Balija V."/>
            <person name="McCombie W.R."/>
            <person name="Chow T."/>
            <person name="Chen H."/>
            <person name="Chung M."/>
            <person name="Chen C."/>
            <person name="Shaw J."/>
            <person name="Wu H."/>
            <person name="Hsiao K."/>
            <person name="Chao Y."/>
            <person name="Chu M."/>
            <person name="Cheng C."/>
            <person name="Hour A."/>
            <person name="Lee P."/>
            <person name="Lin S."/>
            <person name="Lin Y."/>
            <person name="Liou J."/>
            <person name="Liu S."/>
            <person name="Hsing Y."/>
            <person name="Raghuvanshi S."/>
            <person name="Mohanty A."/>
            <person name="Bharti A.K."/>
            <person name="Gaur A."/>
            <person name="Gupta V."/>
            <person name="Kumar D."/>
            <person name="Ravi V."/>
            <person name="Vij S."/>
            <person name="Kapur A."/>
            <person name="Khurana P."/>
            <person name="Khurana P."/>
            <person name="Khurana J.P."/>
            <person name="Tyagi A.K."/>
            <person name="Gaikwad K."/>
            <person name="Singh A."/>
            <person name="Dalal V."/>
            <person name="Srivastava S."/>
            <person name="Dixit A."/>
            <person name="Pal A.K."/>
            <person name="Ghazi I.A."/>
            <person name="Yadav M."/>
            <person name="Pandit A."/>
            <person name="Bhargava A."/>
            <person name="Sureshbabu K."/>
            <person name="Batra K."/>
            <person name="Sharma T.R."/>
            <person name="Mohapatra T."/>
            <person name="Singh N.K."/>
            <person name="Messing J."/>
            <person name="Nelson A.B."/>
            <person name="Fuks G."/>
            <person name="Kavchok S."/>
            <person name="Keizer G."/>
            <person name="Linton E."/>
            <person name="Llaca V."/>
            <person name="Song R."/>
            <person name="Tanyolac B."/>
            <person name="Young S."/>
            <person name="Ho-Il K."/>
            <person name="Hahn J.H."/>
            <person name="Sangsakoo G."/>
            <person name="Vanavichit A."/>
            <person name="de Mattos Luiz.A.T."/>
            <person name="Zimmer P.D."/>
            <person name="Malone G."/>
            <person name="Dellagostin O."/>
            <person name="de Oliveira A.C."/>
            <person name="Bevan M."/>
            <person name="Bancroft I."/>
            <person name="Minx P."/>
            <person name="Cordum H."/>
            <person name="Wilson R."/>
            <person name="Cheng Z."/>
            <person name="Jin W."/>
            <person name="Jiang J."/>
            <person name="Leong S.A."/>
            <person name="Iwama H."/>
            <person name="Gojobori T."/>
            <person name="Itoh T."/>
            <person name="Niimura Y."/>
            <person name="Fujii Y."/>
            <person name="Habara T."/>
            <person name="Sakai H."/>
            <person name="Sato Y."/>
            <person name="Wilson G."/>
            <person name="Kumar K."/>
            <person name="McCouch S."/>
            <person name="Juretic N."/>
            <person name="Hoen D."/>
            <person name="Wright S."/>
            <person name="Bruskiewich R."/>
            <person name="Bureau T."/>
            <person name="Miyao A."/>
            <person name="Hirochika H."/>
            <person name="Nishikawa T."/>
            <person name="Kadowaki K."/>
            <person name="Sugiura M."/>
            <person name="Burr B."/>
            <person name="Sasaki T."/>
        </authorList>
    </citation>
    <scope>NUCLEOTIDE SEQUENCE [LARGE SCALE GENOMIC DNA]</scope>
    <source>
        <strain evidence="2">cv. Nipponbare</strain>
    </source>
</reference>
<dbReference type="EMBL" id="AP008214">
    <property type="protein sequence ID" value="BAH94237.1"/>
    <property type="molecule type" value="Genomic_DNA"/>
</dbReference>
<name>C7J5T6_ORYSJ</name>
<sequence>MENEEADNLAMRVTFVQQHNRTYSIAAKTSESQDIPCSFGWYEPCPSISLKHQFLHGELAKNIYHFGGRKADSTQQSQKAVLEELKDFFIHQDSLGQ</sequence>
<proteinExistence type="predicted"/>
<dbReference type="Proteomes" id="UP000000763">
    <property type="component" value="Chromosome 8"/>
</dbReference>
<reference evidence="2" key="2">
    <citation type="journal article" date="2008" name="Nucleic Acids Res.">
        <title>The rice annotation project database (RAP-DB): 2008 update.</title>
        <authorList>
            <consortium name="The rice annotation project (RAP)"/>
        </authorList>
    </citation>
    <scope>GENOME REANNOTATION</scope>
    <source>
        <strain evidence="2">cv. Nipponbare</strain>
    </source>
</reference>
<evidence type="ECO:0000313" key="1">
    <source>
        <dbReference type="EMBL" id="BAH94237.1"/>
    </source>
</evidence>
<evidence type="ECO:0000313" key="2">
    <source>
        <dbReference type="Proteomes" id="UP000000763"/>
    </source>
</evidence>